<evidence type="ECO:0000256" key="2">
    <source>
        <dbReference type="ARBA" id="ARBA00023125"/>
    </source>
</evidence>
<dbReference type="AlphaFoldDB" id="A0AA35LXM1"/>
<keyword evidence="7" id="KW-1185">Reference proteome</keyword>
<keyword evidence="2" id="KW-0238">DNA-binding</keyword>
<evidence type="ECO:0000256" key="1">
    <source>
        <dbReference type="ARBA" id="ARBA00023015"/>
    </source>
</evidence>
<keyword evidence="3" id="KW-0804">Transcription</keyword>
<dbReference type="EMBL" id="CABFNP030000757">
    <property type="protein sequence ID" value="CAI6084964.1"/>
    <property type="molecule type" value="Genomic_DNA"/>
</dbReference>
<name>A0AA35LXM1_9HYPO</name>
<evidence type="ECO:0000256" key="4">
    <source>
        <dbReference type="ARBA" id="ARBA00023242"/>
    </source>
</evidence>
<feature type="region of interest" description="Disordered" evidence="5">
    <location>
        <begin position="1"/>
        <end position="27"/>
    </location>
</feature>
<dbReference type="PANTHER" id="PTHR31069">
    <property type="entry name" value="OLEATE-ACTIVATED TRANSCRIPTION FACTOR 1-RELATED"/>
    <property type="match status" value="1"/>
</dbReference>
<reference evidence="6" key="1">
    <citation type="submission" date="2023-01" db="EMBL/GenBank/DDBJ databases">
        <authorList>
            <person name="Piombo E."/>
        </authorList>
    </citation>
    <scope>NUCLEOTIDE SEQUENCE</scope>
</reference>
<dbReference type="InterPro" id="IPR050675">
    <property type="entry name" value="OAF3"/>
</dbReference>
<protein>
    <submittedName>
        <fullName evidence="6">Uncharacterized protein</fullName>
    </submittedName>
</protein>
<feature type="region of interest" description="Disordered" evidence="5">
    <location>
        <begin position="253"/>
        <end position="273"/>
    </location>
</feature>
<dbReference type="Proteomes" id="UP001160390">
    <property type="component" value="Unassembled WGS sequence"/>
</dbReference>
<keyword evidence="4" id="KW-0539">Nucleus</keyword>
<evidence type="ECO:0000313" key="6">
    <source>
        <dbReference type="EMBL" id="CAI6084964.1"/>
    </source>
</evidence>
<proteinExistence type="predicted"/>
<keyword evidence="1" id="KW-0805">Transcription regulation</keyword>
<evidence type="ECO:0000256" key="5">
    <source>
        <dbReference type="SAM" id="MobiDB-lite"/>
    </source>
</evidence>
<dbReference type="GO" id="GO:0003677">
    <property type="term" value="F:DNA binding"/>
    <property type="evidence" value="ECO:0007669"/>
    <property type="project" value="UniProtKB-KW"/>
</dbReference>
<feature type="compositionally biased region" description="Polar residues" evidence="5">
    <location>
        <begin position="8"/>
        <end position="23"/>
    </location>
</feature>
<evidence type="ECO:0000313" key="7">
    <source>
        <dbReference type="Proteomes" id="UP001160390"/>
    </source>
</evidence>
<accession>A0AA35LXM1</accession>
<gene>
    <name evidence="6" type="ORF">CCHLO57077_00018755</name>
</gene>
<comment type="caution">
    <text evidence="6">The sequence shown here is derived from an EMBL/GenBank/DDBJ whole genome shotgun (WGS) entry which is preliminary data.</text>
</comment>
<evidence type="ECO:0000256" key="3">
    <source>
        <dbReference type="ARBA" id="ARBA00023163"/>
    </source>
</evidence>
<sequence length="730" mass="81267">MDVGYPGPSSNVLQTLPRSSSTSGRHHYGLPFSTTDGANDYEVGAYANLYWVSNMSSPPHQRPTCKACQEQGLACGGYAPRLIWARDIPGQILEPVGDEETQTRFPLFSVSYQECLSKQLSQSLCSRTTDNILLDLQAALRPTAGRKAADIQMGPFGAFQTSKPQNFPDKKDTYLQSSTSTTVEEVGAKAPRTFDHTDISLYLDGLTGQLDHVDMDDLDLLLVADVDLDVQQGFATEPDSSFDLSIEPSTYVSHAGPPALSPTSSRKDTLHDEGVCRSRSSSFIIERVVSPNSASPIRVALADAPFLLRHYKKHIDASSTAMRAKRISPWQLLFLPCAFQTFGELTSLGDTSNVRIAILSAILSRSAFHYSKTIAEADDAQHWQSVGMNHGLSAQYYLQEALKQDMAKPEETNYHDLLMAFLAIALTLLYQGGQAPRCLLRDAERLICFRGYTSHKSQHTRILHHLYTYLRVLIESAPSADQAQDNEVGIITPATPHKSTKFRITEDTLNVGLDPDYEKTADVGYGDMHLELQGRWRETLHSTIHGVPESLMTLLAQTTSLANEVAHLHRRIPHDANLSLKFRLHTKTLEEQIWSWNLDPDVQMASGQDSDQSIQNLIDCPQTQSMIRALHQALTIYFYRRVYDVSPRVLQDNVHQALTNLEACMEEIAADEHFTPCLAWTTMITASAAILTKYRKRALNCVEIIDGIGFHYTGRTLKEVVESMWTSSGI</sequence>
<dbReference type="Pfam" id="PF11951">
    <property type="entry name" value="Fungal_trans_2"/>
    <property type="match status" value="1"/>
</dbReference>
<dbReference type="InterPro" id="IPR021858">
    <property type="entry name" value="Fun_TF"/>
</dbReference>
<dbReference type="PANTHER" id="PTHR31069:SF32">
    <property type="entry name" value="ARGININE METABOLISM REGULATION PROTEIN II"/>
    <property type="match status" value="1"/>
</dbReference>
<organism evidence="6 7">
    <name type="scientific">Clonostachys chloroleuca</name>
    <dbReference type="NCBI Taxonomy" id="1926264"/>
    <lineage>
        <taxon>Eukaryota</taxon>
        <taxon>Fungi</taxon>
        <taxon>Dikarya</taxon>
        <taxon>Ascomycota</taxon>
        <taxon>Pezizomycotina</taxon>
        <taxon>Sordariomycetes</taxon>
        <taxon>Hypocreomycetidae</taxon>
        <taxon>Hypocreales</taxon>
        <taxon>Bionectriaceae</taxon>
        <taxon>Clonostachys</taxon>
    </lineage>
</organism>